<dbReference type="PANTHER" id="PTHR33909">
    <property type="entry name" value="SEC TRANSLOCON ACCESSORY COMPLEX SUBUNIT YAJC"/>
    <property type="match status" value="1"/>
</dbReference>
<reference evidence="13 14" key="1">
    <citation type="submission" date="2016-10" db="EMBL/GenBank/DDBJ databases">
        <authorList>
            <person name="de Groot N.N."/>
        </authorList>
    </citation>
    <scope>NUCLEOTIDE SEQUENCE [LARGE SCALE GENOMIC DNA]</scope>
    <source>
        <strain evidence="13 14">M79</strain>
    </source>
</reference>
<evidence type="ECO:0000256" key="1">
    <source>
        <dbReference type="ARBA" id="ARBA00004162"/>
    </source>
</evidence>
<dbReference type="AlphaFoldDB" id="A0A098CQP8"/>
<dbReference type="GO" id="GO:0015031">
    <property type="term" value="P:protein transport"/>
    <property type="evidence" value="ECO:0007669"/>
    <property type="project" value="UniProtKB-KW"/>
</dbReference>
<evidence type="ECO:0000313" key="14">
    <source>
        <dbReference type="Proteomes" id="UP000181969"/>
    </source>
</evidence>
<keyword evidence="5 11" id="KW-0812">Transmembrane</keyword>
<evidence type="ECO:0000256" key="5">
    <source>
        <dbReference type="ARBA" id="ARBA00022692"/>
    </source>
</evidence>
<reference evidence="12" key="2">
    <citation type="submission" date="2023-04" db="EMBL/GenBank/DDBJ databases">
        <title>Genomic analysis of Lactococcus garvieae isolates.</title>
        <authorList>
            <person name="Zhanghang C."/>
        </authorList>
    </citation>
    <scope>NUCLEOTIDE SEQUENCE</scope>
    <source>
        <strain evidence="12">ZB-1</strain>
    </source>
</reference>
<feature type="region of interest" description="Disordered" evidence="10">
    <location>
        <begin position="90"/>
        <end position="111"/>
    </location>
</feature>
<evidence type="ECO:0000313" key="12">
    <source>
        <dbReference type="EMBL" id="MDH7960653.1"/>
    </source>
</evidence>
<dbReference type="SMART" id="SM01323">
    <property type="entry name" value="YajC"/>
    <property type="match status" value="1"/>
</dbReference>
<dbReference type="Proteomes" id="UP001157396">
    <property type="component" value="Unassembled WGS sequence"/>
</dbReference>
<evidence type="ECO:0000313" key="13">
    <source>
        <dbReference type="EMBL" id="SFL55577.1"/>
    </source>
</evidence>
<keyword evidence="7 11" id="KW-1133">Transmembrane helix</keyword>
<keyword evidence="4" id="KW-1003">Cell membrane</keyword>
<feature type="compositionally biased region" description="Basic and acidic residues" evidence="10">
    <location>
        <begin position="100"/>
        <end position="111"/>
    </location>
</feature>
<evidence type="ECO:0000256" key="3">
    <source>
        <dbReference type="ARBA" id="ARBA00022448"/>
    </source>
</evidence>
<dbReference type="Proteomes" id="UP000181969">
    <property type="component" value="Unassembled WGS sequence"/>
</dbReference>
<dbReference type="PANTHER" id="PTHR33909:SF1">
    <property type="entry name" value="SEC TRANSLOCON ACCESSORY COMPLEX SUBUNIT YAJC"/>
    <property type="match status" value="1"/>
</dbReference>
<protein>
    <submittedName>
        <fullName evidence="12 13">Protein translocase subunit yajC</fullName>
    </submittedName>
</protein>
<dbReference type="EMBL" id="FOTJ01000018">
    <property type="protein sequence ID" value="SFL55577.1"/>
    <property type="molecule type" value="Genomic_DNA"/>
</dbReference>
<evidence type="ECO:0000256" key="6">
    <source>
        <dbReference type="ARBA" id="ARBA00022927"/>
    </source>
</evidence>
<comment type="subcellular location">
    <subcellularLocation>
        <location evidence="1">Cell membrane</location>
        <topology evidence="1">Single-pass membrane protein</topology>
    </subcellularLocation>
</comment>
<evidence type="ECO:0000256" key="7">
    <source>
        <dbReference type="ARBA" id="ARBA00022989"/>
    </source>
</evidence>
<sequence>MNVMSLIFMVVVVGGMMFFMNRSQKKAQQQRQEQLNSMVIGAEIVTIGGLHGVLSGMNEADATIELDCEGVILTFDRAAVKTVKNNTAAAPTVSETTVVEETKKEDNPIEE</sequence>
<dbReference type="GO" id="GO:0005886">
    <property type="term" value="C:plasma membrane"/>
    <property type="evidence" value="ECO:0007669"/>
    <property type="project" value="UniProtKB-SubCell"/>
</dbReference>
<dbReference type="eggNOG" id="COG1862">
    <property type="taxonomic scope" value="Bacteria"/>
</dbReference>
<organism evidence="13 14">
    <name type="scientific">Lactococcus garvieae</name>
    <dbReference type="NCBI Taxonomy" id="1363"/>
    <lineage>
        <taxon>Bacteria</taxon>
        <taxon>Bacillati</taxon>
        <taxon>Bacillota</taxon>
        <taxon>Bacilli</taxon>
        <taxon>Lactobacillales</taxon>
        <taxon>Streptococcaceae</taxon>
        <taxon>Lactococcus</taxon>
    </lineage>
</organism>
<dbReference type="EMBL" id="JARYTV010000011">
    <property type="protein sequence ID" value="MDH7960653.1"/>
    <property type="molecule type" value="Genomic_DNA"/>
</dbReference>
<evidence type="ECO:0000256" key="2">
    <source>
        <dbReference type="ARBA" id="ARBA00006742"/>
    </source>
</evidence>
<keyword evidence="3" id="KW-0813">Transport</keyword>
<dbReference type="PATRIC" id="fig|1363.32.peg.1815"/>
<dbReference type="InterPro" id="IPR003849">
    <property type="entry name" value="Preprotein_translocase_YajC"/>
</dbReference>
<dbReference type="Pfam" id="PF02699">
    <property type="entry name" value="YajC"/>
    <property type="match status" value="1"/>
</dbReference>
<feature type="compositionally biased region" description="Low complexity" evidence="10">
    <location>
        <begin position="90"/>
        <end position="99"/>
    </location>
</feature>
<evidence type="ECO:0000256" key="8">
    <source>
        <dbReference type="ARBA" id="ARBA00023010"/>
    </source>
</evidence>
<dbReference type="OMA" id="FLTFERM"/>
<feature type="transmembrane region" description="Helical" evidence="11">
    <location>
        <begin position="6"/>
        <end position="22"/>
    </location>
</feature>
<evidence type="ECO:0000256" key="10">
    <source>
        <dbReference type="SAM" id="MobiDB-lite"/>
    </source>
</evidence>
<evidence type="ECO:0000256" key="11">
    <source>
        <dbReference type="SAM" id="Phobius"/>
    </source>
</evidence>
<keyword evidence="6" id="KW-0653">Protein transport</keyword>
<gene>
    <name evidence="12" type="primary">yajC</name>
    <name evidence="12" type="ORF">QHR29_09290</name>
    <name evidence="13" type="ORF">SAMN05216438_1187</name>
</gene>
<accession>A0A098CQP8</accession>
<proteinExistence type="inferred from homology"/>
<name>A0A098CQP8_9LACT</name>
<keyword evidence="8" id="KW-0811">Translocation</keyword>
<comment type="similarity">
    <text evidence="2">Belongs to the YajC family.</text>
</comment>
<keyword evidence="9 11" id="KW-0472">Membrane</keyword>
<evidence type="ECO:0000256" key="9">
    <source>
        <dbReference type="ARBA" id="ARBA00023136"/>
    </source>
</evidence>
<dbReference type="OrthoDB" id="9800132at2"/>
<dbReference type="RefSeq" id="WP_014025468.1">
    <property type="nucleotide sequence ID" value="NZ_AP026069.1"/>
</dbReference>
<evidence type="ECO:0000256" key="4">
    <source>
        <dbReference type="ARBA" id="ARBA00022475"/>
    </source>
</evidence>
<dbReference type="NCBIfam" id="TIGR00739">
    <property type="entry name" value="yajC"/>
    <property type="match status" value="1"/>
</dbReference>